<dbReference type="PANTHER" id="PTHR37318">
    <property type="entry name" value="BSL7504 PROTEIN"/>
    <property type="match status" value="1"/>
</dbReference>
<dbReference type="InterPro" id="IPR036390">
    <property type="entry name" value="WH_DNA-bd_sf"/>
</dbReference>
<evidence type="ECO:0000313" key="3">
    <source>
        <dbReference type="EMBL" id="MDI5973303.1"/>
    </source>
</evidence>
<dbReference type="EMBL" id="JABXJJ020000044">
    <property type="protein sequence ID" value="MDI5973303.1"/>
    <property type="molecule type" value="Genomic_DNA"/>
</dbReference>
<dbReference type="RefSeq" id="WP_271315977.1">
    <property type="nucleotide sequence ID" value="NZ_JABXJJ020000044.1"/>
</dbReference>
<dbReference type="PANTHER" id="PTHR37318:SF1">
    <property type="entry name" value="BSL7504 PROTEIN"/>
    <property type="match status" value="1"/>
</dbReference>
<evidence type="ECO:0000256" key="1">
    <source>
        <dbReference type="SAM" id="MobiDB-lite"/>
    </source>
</evidence>
<feature type="domain" description="Winged helix DNA-binding" evidence="2">
    <location>
        <begin position="14"/>
        <end position="92"/>
    </location>
</feature>
<protein>
    <submittedName>
        <fullName evidence="3">Transcriptional regulator</fullName>
    </submittedName>
</protein>
<reference evidence="3" key="1">
    <citation type="submission" date="2023-05" db="EMBL/GenBank/DDBJ databases">
        <title>Streptantibioticus silvisoli sp. nov., acidotolerant actinomycetes 1 from pine litter.</title>
        <authorList>
            <person name="Swiecimska M."/>
            <person name="Golinska P."/>
            <person name="Sangal V."/>
            <person name="Wachnowicz B."/>
            <person name="Goodfellow M."/>
        </authorList>
    </citation>
    <scope>NUCLEOTIDE SEQUENCE</scope>
    <source>
        <strain evidence="3">SL13</strain>
    </source>
</reference>
<gene>
    <name evidence="3" type="ORF">POF50_028835</name>
</gene>
<name>A0AA90KB79_9ACTN</name>
<accession>A0AA90KB79</accession>
<proteinExistence type="predicted"/>
<dbReference type="SUPFAM" id="SSF46785">
    <property type="entry name" value="Winged helix' DNA-binding domain"/>
    <property type="match status" value="1"/>
</dbReference>
<organism evidence="3">
    <name type="scientific">Streptantibioticus silvisoli</name>
    <dbReference type="NCBI Taxonomy" id="2705255"/>
    <lineage>
        <taxon>Bacteria</taxon>
        <taxon>Bacillati</taxon>
        <taxon>Actinomycetota</taxon>
        <taxon>Actinomycetes</taxon>
        <taxon>Kitasatosporales</taxon>
        <taxon>Streptomycetaceae</taxon>
        <taxon>Streptantibioticus</taxon>
    </lineage>
</organism>
<feature type="region of interest" description="Disordered" evidence="1">
    <location>
        <begin position="99"/>
        <end position="118"/>
    </location>
</feature>
<dbReference type="InterPro" id="IPR036388">
    <property type="entry name" value="WH-like_DNA-bd_sf"/>
</dbReference>
<dbReference type="Gene3D" id="1.10.10.10">
    <property type="entry name" value="Winged helix-like DNA-binding domain superfamily/Winged helix DNA-binding domain"/>
    <property type="match status" value="1"/>
</dbReference>
<comment type="caution">
    <text evidence="3">The sequence shown here is derived from an EMBL/GenBank/DDBJ whole genome shotgun (WGS) entry which is preliminary data.</text>
</comment>
<evidence type="ECO:0000259" key="2">
    <source>
        <dbReference type="Pfam" id="PF13601"/>
    </source>
</evidence>
<sequence>MTAKPDPLIHPITRLSICGLLAAGADWIEFAALRDAAGISDSVLSKQSRVLEDAGYVDVRKGAVGRRPRTWFRLTAEGRRAVEGHLAWLAQLEEAFSAGARDERQAAPPLPGDRDQPHRVLRQLWDSG</sequence>
<dbReference type="InterPro" id="IPR027395">
    <property type="entry name" value="WH_DNA-bd_dom"/>
</dbReference>
<dbReference type="Pfam" id="PF13601">
    <property type="entry name" value="HTH_34"/>
    <property type="match status" value="1"/>
</dbReference>
<dbReference type="AlphaFoldDB" id="A0AA90KB79"/>